<feature type="transmembrane region" description="Helical" evidence="10">
    <location>
        <begin position="128"/>
        <end position="149"/>
    </location>
</feature>
<comment type="subcellular location">
    <subcellularLocation>
        <location evidence="1">Cell membrane</location>
        <topology evidence="1">Multi-pass membrane protein</topology>
    </subcellularLocation>
    <subcellularLocation>
        <location evidence="9">Membrane</location>
        <topology evidence="9">Multi-pass membrane protein</topology>
    </subcellularLocation>
</comment>
<dbReference type="GO" id="GO:0005886">
    <property type="term" value="C:plasma membrane"/>
    <property type="evidence" value="ECO:0007669"/>
    <property type="project" value="UniProtKB-SubCell"/>
</dbReference>
<evidence type="ECO:0000259" key="12">
    <source>
        <dbReference type="Pfam" id="PF00662"/>
    </source>
</evidence>
<feature type="domain" description="MrpA C-terminal/MbhD" evidence="14">
    <location>
        <begin position="608"/>
        <end position="671"/>
    </location>
</feature>
<evidence type="ECO:0000256" key="3">
    <source>
        <dbReference type="ARBA" id="ARBA00022449"/>
    </source>
</evidence>
<evidence type="ECO:0000259" key="14">
    <source>
        <dbReference type="Pfam" id="PF13244"/>
    </source>
</evidence>
<evidence type="ECO:0000256" key="9">
    <source>
        <dbReference type="RuleBase" id="RU000320"/>
    </source>
</evidence>
<keyword evidence="4" id="KW-1003">Cell membrane</keyword>
<sequence length="948" mass="100762">MLALLGLHLVAALCAPLAVRYLGRNAFLLLSLAPISAVMWALFHTQQAFAGGIDTTIVWVRDLNLSIDFRIDALSWLMILVVSGVGAIVMIYAARYFSPGASGMGRFAGIFVGFAGAMLGVVTVDHTIMLYVFWELTSILSFLLIGHHHDRGPARGAARQALLITSTGALAMFAGFVMLGQLRGGSYRISELIEAFINGTIDPQRPLVIVAGLLIAVGAFTKSAQVPFHFWLPGAMAAPTPVSAYLHAAAMVKAGVYLVARLAPGLSLVAGWSAVVVTVGFVTALVGAYRAMRQFDLKLILAFGTVSQLGLMMAAVGMGSAGAMAAGLVLLIAHSLFKSSLFLTVGAVESSTGTRDLRDLSGLWRYHPVLAGAAALAALSMAGIPITTGYVGKETLVTTLMEGSAAPWATSTTDITLLVVLVISSMLSLAYAWRFWWGAFGDKRIHMDVTVKPVARGMTVPIAFLSLGALIGLAFPALDKLTAHITQNLPGTPHVALWSGWGPAGITALIILGGVLLARFRPRVARFQRRIAPRGSMVAFYSWTVRELELVSARITSLLQRGSLPYDLSVIFVSLIVLCGYPLMRMGLPTKSLLLWDNTFQAVIVAIGIIAAVITVRARRRLKAVLALAAVGMMVTLLFAVQGAPDLALTQLVVEAVSLIVFILVLRKLPQYFSDRPLASSRWWRMAVGIIVGLLVVFGGWHAMSSRVHSPVSELMPAEALEFGNGMNIVNVILVDMRAWDTVGEVSVLLVTATGVASLIYVQSRSGRIDRPSPEVKSKAQMLPAVATLRPQDRSVVLEVATRALFPTMLMISVWLLLIGHNDPGGGFAGGVVAGLAFVLRYLAGGRYELGEAMPIPPGQLLGFGLFVAAAGGAAPLLFGNSVLQSTAVDIHLGVLGDLHFTTAMVLDVGVYILVLGLVIDLVSALGAEIDRQSGDAKARLKSRKKVR</sequence>
<proteinExistence type="predicted"/>
<evidence type="ECO:0000256" key="2">
    <source>
        <dbReference type="ARBA" id="ARBA00022448"/>
    </source>
</evidence>
<feature type="domain" description="MrpA C-terminal/MbhE" evidence="15">
    <location>
        <begin position="685"/>
        <end position="760"/>
    </location>
</feature>
<dbReference type="GO" id="GO:0006811">
    <property type="term" value="P:monoatomic ion transport"/>
    <property type="evidence" value="ECO:0007669"/>
    <property type="project" value="UniProtKB-KW"/>
</dbReference>
<dbReference type="PANTHER" id="PTHR43373">
    <property type="entry name" value="NA(+)/H(+) ANTIPORTER SUBUNIT"/>
    <property type="match status" value="1"/>
</dbReference>
<feature type="transmembrane region" description="Helical" evidence="10">
    <location>
        <begin position="207"/>
        <end position="232"/>
    </location>
</feature>
<feature type="transmembrane region" description="Helical" evidence="10">
    <location>
        <begin position="105"/>
        <end position="122"/>
    </location>
</feature>
<feature type="transmembrane region" description="Helical" evidence="10">
    <location>
        <begin position="458"/>
        <end position="478"/>
    </location>
</feature>
<dbReference type="InterPro" id="IPR025383">
    <property type="entry name" value="MrpA_C/MbhD"/>
</dbReference>
<keyword evidence="7" id="KW-0406">Ion transport</keyword>
<feature type="transmembrane region" description="Helical" evidence="10">
    <location>
        <begin position="269"/>
        <end position="287"/>
    </location>
</feature>
<feature type="transmembrane region" description="Helical" evidence="10">
    <location>
        <begin position="599"/>
        <end position="617"/>
    </location>
</feature>
<reference evidence="16 17" key="1">
    <citation type="submission" date="2019-08" db="EMBL/GenBank/DDBJ databases">
        <title>In-depth cultivation of the pig gut microbiome towards novel bacterial diversity and tailored functional studies.</title>
        <authorList>
            <person name="Wylensek D."/>
            <person name="Hitch T.C.A."/>
            <person name="Clavel T."/>
        </authorList>
    </citation>
    <scope>NUCLEOTIDE SEQUENCE [LARGE SCALE GENOMIC DNA]</scope>
    <source>
        <strain evidence="16 17">WB03_NA08</strain>
    </source>
</reference>
<feature type="transmembrane region" description="Helical" evidence="10">
    <location>
        <begin position="856"/>
        <end position="879"/>
    </location>
</feature>
<keyword evidence="6 10" id="KW-1133">Transmembrane helix</keyword>
<evidence type="ECO:0000313" key="16">
    <source>
        <dbReference type="EMBL" id="MSS84101.1"/>
    </source>
</evidence>
<comment type="caution">
    <text evidence="16">The sequence shown here is derived from an EMBL/GenBank/DDBJ whole genome shotgun (WGS) entry which is preliminary data.</text>
</comment>
<evidence type="ECO:0000259" key="11">
    <source>
        <dbReference type="Pfam" id="PF00361"/>
    </source>
</evidence>
<dbReference type="InterPro" id="IPR050616">
    <property type="entry name" value="CPA3_Na-H_Antiporter_A"/>
</dbReference>
<evidence type="ECO:0000256" key="4">
    <source>
        <dbReference type="ARBA" id="ARBA00022475"/>
    </source>
</evidence>
<dbReference type="Pfam" id="PF04039">
    <property type="entry name" value="MnhB"/>
    <property type="match status" value="1"/>
</dbReference>
<feature type="transmembrane region" description="Helical" evidence="10">
    <location>
        <begin position="564"/>
        <end position="584"/>
    </location>
</feature>
<feature type="transmembrane region" description="Helical" evidence="10">
    <location>
        <begin position="686"/>
        <end position="704"/>
    </location>
</feature>
<evidence type="ECO:0000256" key="7">
    <source>
        <dbReference type="ARBA" id="ARBA00023065"/>
    </source>
</evidence>
<dbReference type="PANTHER" id="PTHR43373:SF1">
    <property type="entry name" value="NA(+)_H(+) ANTIPORTER SUBUNIT A"/>
    <property type="match status" value="1"/>
</dbReference>
<dbReference type="RefSeq" id="WP_154544149.1">
    <property type="nucleotide sequence ID" value="NZ_VULO01000005.1"/>
</dbReference>
<dbReference type="Pfam" id="PF20501">
    <property type="entry name" value="MbhE"/>
    <property type="match status" value="1"/>
</dbReference>
<feature type="transmembrane region" description="Helical" evidence="10">
    <location>
        <begin position="743"/>
        <end position="762"/>
    </location>
</feature>
<evidence type="ECO:0000256" key="10">
    <source>
        <dbReference type="SAM" id="Phobius"/>
    </source>
</evidence>
<evidence type="ECO:0000256" key="1">
    <source>
        <dbReference type="ARBA" id="ARBA00004651"/>
    </source>
</evidence>
<feature type="transmembrane region" description="Helical" evidence="10">
    <location>
        <begin position="498"/>
        <end position="520"/>
    </location>
</feature>
<evidence type="ECO:0000259" key="15">
    <source>
        <dbReference type="Pfam" id="PF20501"/>
    </source>
</evidence>
<evidence type="ECO:0000313" key="17">
    <source>
        <dbReference type="Proteomes" id="UP000470875"/>
    </source>
</evidence>
<dbReference type="Pfam" id="PF00361">
    <property type="entry name" value="Proton_antipo_M"/>
    <property type="match status" value="1"/>
</dbReference>
<feature type="domain" description="NADH-Ubiquinone oxidoreductase (complex I) chain 5 N-terminal" evidence="12">
    <location>
        <begin position="60"/>
        <end position="107"/>
    </location>
</feature>
<gene>
    <name evidence="16" type="ORF">FYJ24_04830</name>
</gene>
<dbReference type="InterPro" id="IPR007182">
    <property type="entry name" value="MnhB"/>
</dbReference>
<keyword evidence="5 9" id="KW-0812">Transmembrane</keyword>
<feature type="transmembrane region" description="Helical" evidence="10">
    <location>
        <begin position="899"/>
        <end position="923"/>
    </location>
</feature>
<keyword evidence="8 10" id="KW-0472">Membrane</keyword>
<name>A0A6N7W3X3_9ACTO</name>
<dbReference type="EMBL" id="VULO01000005">
    <property type="protein sequence ID" value="MSS84101.1"/>
    <property type="molecule type" value="Genomic_DNA"/>
</dbReference>
<dbReference type="InterPro" id="IPR001750">
    <property type="entry name" value="ND/Mrp_TM"/>
</dbReference>
<feature type="domain" description="NADH:quinone oxidoreductase/Mrp antiporter transmembrane" evidence="11">
    <location>
        <begin position="126"/>
        <end position="405"/>
    </location>
</feature>
<dbReference type="PRINTS" id="PR01434">
    <property type="entry name" value="NADHDHGNASE5"/>
</dbReference>
<keyword evidence="17" id="KW-1185">Reference proteome</keyword>
<evidence type="ECO:0000259" key="13">
    <source>
        <dbReference type="Pfam" id="PF04039"/>
    </source>
</evidence>
<feature type="transmembrane region" description="Helical" evidence="10">
    <location>
        <begin position="825"/>
        <end position="844"/>
    </location>
</feature>
<keyword evidence="3" id="KW-0050">Antiport</keyword>
<accession>A0A6N7W3X3</accession>
<feature type="transmembrane region" description="Helical" evidence="10">
    <location>
        <begin position="647"/>
        <end position="666"/>
    </location>
</feature>
<feature type="transmembrane region" description="Helical" evidence="10">
    <location>
        <begin position="324"/>
        <end position="348"/>
    </location>
</feature>
<feature type="transmembrane region" description="Helical" evidence="10">
    <location>
        <begin position="624"/>
        <end position="641"/>
    </location>
</feature>
<dbReference type="Pfam" id="PF13244">
    <property type="entry name" value="MbhD"/>
    <property type="match status" value="1"/>
</dbReference>
<dbReference type="GO" id="GO:0015297">
    <property type="term" value="F:antiporter activity"/>
    <property type="evidence" value="ECO:0007669"/>
    <property type="project" value="UniProtKB-KW"/>
</dbReference>
<feature type="transmembrane region" description="Helical" evidence="10">
    <location>
        <begin position="369"/>
        <end position="391"/>
    </location>
</feature>
<dbReference type="Pfam" id="PF00662">
    <property type="entry name" value="Proton_antipo_N"/>
    <property type="match status" value="1"/>
</dbReference>
<feature type="transmembrane region" description="Helical" evidence="10">
    <location>
        <begin position="161"/>
        <end position="182"/>
    </location>
</feature>
<dbReference type="NCBIfam" id="NF009284">
    <property type="entry name" value="PRK12644.1"/>
    <property type="match status" value="1"/>
</dbReference>
<dbReference type="AlphaFoldDB" id="A0A6N7W3X3"/>
<organism evidence="16 17">
    <name type="scientific">Scrofimicrobium canadense</name>
    <dbReference type="NCBI Taxonomy" id="2652290"/>
    <lineage>
        <taxon>Bacteria</taxon>
        <taxon>Bacillati</taxon>
        <taxon>Actinomycetota</taxon>
        <taxon>Actinomycetes</taxon>
        <taxon>Actinomycetales</taxon>
        <taxon>Actinomycetaceae</taxon>
        <taxon>Scrofimicrobium</taxon>
    </lineage>
</organism>
<dbReference type="Proteomes" id="UP000470875">
    <property type="component" value="Unassembled WGS sequence"/>
</dbReference>
<feature type="transmembrane region" description="Helical" evidence="10">
    <location>
        <begin position="299"/>
        <end position="318"/>
    </location>
</feature>
<feature type="domain" description="Na+/H+ antiporter MnhB subunit-related protein" evidence="13">
    <location>
        <begin position="797"/>
        <end position="920"/>
    </location>
</feature>
<evidence type="ECO:0000256" key="6">
    <source>
        <dbReference type="ARBA" id="ARBA00022989"/>
    </source>
</evidence>
<evidence type="ECO:0000256" key="8">
    <source>
        <dbReference type="ARBA" id="ARBA00023136"/>
    </source>
</evidence>
<evidence type="ECO:0000256" key="5">
    <source>
        <dbReference type="ARBA" id="ARBA00022692"/>
    </source>
</evidence>
<feature type="transmembrane region" description="Helical" evidence="10">
    <location>
        <begin position="800"/>
        <end position="819"/>
    </location>
</feature>
<feature type="transmembrane region" description="Helical" evidence="10">
    <location>
        <begin position="73"/>
        <end position="93"/>
    </location>
</feature>
<keyword evidence="2" id="KW-0813">Transport</keyword>
<feature type="transmembrane region" description="Helical" evidence="10">
    <location>
        <begin position="415"/>
        <end position="437"/>
    </location>
</feature>
<dbReference type="InterPro" id="IPR046806">
    <property type="entry name" value="MrpA_C/MbhE"/>
</dbReference>
<dbReference type="InterPro" id="IPR001516">
    <property type="entry name" value="Proton_antipo_N"/>
</dbReference>
<protein>
    <submittedName>
        <fullName evidence="16">Na+/H+ antiporter subunit A</fullName>
    </submittedName>
</protein>